<dbReference type="GO" id="GO:0046872">
    <property type="term" value="F:metal ion binding"/>
    <property type="evidence" value="ECO:0007669"/>
    <property type="project" value="UniProtKB-KW"/>
</dbReference>
<dbReference type="Gene3D" id="3.40.140.10">
    <property type="entry name" value="Cytidine Deaminase, domain 2"/>
    <property type="match status" value="1"/>
</dbReference>
<reference evidence="8 9" key="1">
    <citation type="submission" date="2019-03" db="EMBL/GenBank/DDBJ databases">
        <title>Genomic Encyclopedia of Archaeal and Bacterial Type Strains, Phase II (KMG-II): from individual species to whole genera.</title>
        <authorList>
            <person name="Goeker M."/>
        </authorList>
    </citation>
    <scope>NUCLEOTIDE SEQUENCE [LARGE SCALE GENOMIC DNA]</scope>
    <source>
        <strain evidence="8 9">DSM 24425</strain>
    </source>
</reference>
<dbReference type="PROSITE" id="PS50249">
    <property type="entry name" value="MPN"/>
    <property type="match status" value="1"/>
</dbReference>
<evidence type="ECO:0000256" key="5">
    <source>
        <dbReference type="ARBA" id="ARBA00023049"/>
    </source>
</evidence>
<accession>A0A4R1GB95</accession>
<gene>
    <name evidence="8" type="ORF">CLV27_0680</name>
</gene>
<dbReference type="InterPro" id="IPR046778">
    <property type="entry name" value="UPF0758_N"/>
</dbReference>
<keyword evidence="1" id="KW-0645">Protease</keyword>
<dbReference type="InterPro" id="IPR010994">
    <property type="entry name" value="RuvA_2-like"/>
</dbReference>
<name>A0A4R1GB95_9BACT</name>
<evidence type="ECO:0000256" key="3">
    <source>
        <dbReference type="ARBA" id="ARBA00022801"/>
    </source>
</evidence>
<evidence type="ECO:0000313" key="8">
    <source>
        <dbReference type="EMBL" id="TCK05254.1"/>
    </source>
</evidence>
<keyword evidence="9" id="KW-1185">Reference proteome</keyword>
<dbReference type="InterPro" id="IPR037518">
    <property type="entry name" value="MPN"/>
</dbReference>
<comment type="caution">
    <text evidence="8">The sequence shown here is derived from an EMBL/GenBank/DDBJ whole genome shotgun (WGS) entry which is preliminary data.</text>
</comment>
<comment type="similarity">
    <text evidence="6">Belongs to the UPF0758 family.</text>
</comment>
<evidence type="ECO:0000259" key="7">
    <source>
        <dbReference type="PROSITE" id="PS50249"/>
    </source>
</evidence>
<evidence type="ECO:0000256" key="4">
    <source>
        <dbReference type="ARBA" id="ARBA00022833"/>
    </source>
</evidence>
<dbReference type="GO" id="GO:0006508">
    <property type="term" value="P:proteolysis"/>
    <property type="evidence" value="ECO:0007669"/>
    <property type="project" value="UniProtKB-KW"/>
</dbReference>
<dbReference type="OrthoDB" id="9804482at2"/>
<keyword evidence="2" id="KW-0479">Metal-binding</keyword>
<keyword evidence="3" id="KW-0378">Hydrolase</keyword>
<dbReference type="NCBIfam" id="TIGR00608">
    <property type="entry name" value="radc"/>
    <property type="match status" value="1"/>
</dbReference>
<keyword evidence="4" id="KW-0862">Zinc</keyword>
<sequence length="226" mass="24661">MAFYTIKELPESDRPREKLIKLGAENLSDSELLAIILRTGSKERNALELARELLKHFGGLSGLSRAHLEELLSFKGLGKAKAVTLIAAIELGQRCLAGEKIPPKISSPEDVAKLLLPKYSGLKVEVFGIVTLNSKGKLISVHEVSKGGVNFTSVTPKEVFHPAVKDLASAVILFHNHPSGEVTPSREDIVVTERLIKAGKHLEIEVLDHIIFGSSQFLSFKKEGLL</sequence>
<dbReference type="RefSeq" id="WP_132525813.1">
    <property type="nucleotide sequence ID" value="NZ_SMFV01000002.1"/>
</dbReference>
<dbReference type="Pfam" id="PF04002">
    <property type="entry name" value="RadC"/>
    <property type="match status" value="1"/>
</dbReference>
<dbReference type="PROSITE" id="PS01302">
    <property type="entry name" value="UPF0758"/>
    <property type="match status" value="1"/>
</dbReference>
<dbReference type="InterPro" id="IPR025657">
    <property type="entry name" value="RadC_JAB"/>
</dbReference>
<dbReference type="AlphaFoldDB" id="A0A4R1GB95"/>
<dbReference type="Gene3D" id="1.10.150.20">
    <property type="entry name" value="5' to 3' exonuclease, C-terminal subdomain"/>
    <property type="match status" value="1"/>
</dbReference>
<feature type="domain" description="MPN" evidence="7">
    <location>
        <begin position="104"/>
        <end position="226"/>
    </location>
</feature>
<keyword evidence="5" id="KW-0482">Metalloprotease</keyword>
<evidence type="ECO:0000256" key="2">
    <source>
        <dbReference type="ARBA" id="ARBA00022723"/>
    </source>
</evidence>
<protein>
    <submittedName>
        <fullName evidence="8">DNA replication and repair protein RadC</fullName>
    </submittedName>
</protein>
<dbReference type="InterPro" id="IPR020891">
    <property type="entry name" value="UPF0758_CS"/>
</dbReference>
<evidence type="ECO:0000313" key="9">
    <source>
        <dbReference type="Proteomes" id="UP000295777"/>
    </source>
</evidence>
<dbReference type="SUPFAM" id="SSF47781">
    <property type="entry name" value="RuvA domain 2-like"/>
    <property type="match status" value="1"/>
</dbReference>
<evidence type="ECO:0000256" key="6">
    <source>
        <dbReference type="RuleBase" id="RU003797"/>
    </source>
</evidence>
<dbReference type="Pfam" id="PF20582">
    <property type="entry name" value="UPF0758_N"/>
    <property type="match status" value="1"/>
</dbReference>
<dbReference type="CDD" id="cd08071">
    <property type="entry name" value="MPN_DUF2466"/>
    <property type="match status" value="1"/>
</dbReference>
<organism evidence="8 9">
    <name type="scientific">Phorcysia thermohydrogeniphila</name>
    <dbReference type="NCBI Taxonomy" id="936138"/>
    <lineage>
        <taxon>Bacteria</taxon>
        <taxon>Pseudomonadati</taxon>
        <taxon>Aquificota</taxon>
        <taxon>Aquificia</taxon>
        <taxon>Desulfurobacteriales</taxon>
        <taxon>Desulfurobacteriaceae</taxon>
        <taxon>Phorcysia</taxon>
    </lineage>
</organism>
<dbReference type="Proteomes" id="UP000295777">
    <property type="component" value="Unassembled WGS sequence"/>
</dbReference>
<proteinExistence type="inferred from homology"/>
<dbReference type="GO" id="GO:0008237">
    <property type="term" value="F:metallopeptidase activity"/>
    <property type="evidence" value="ECO:0007669"/>
    <property type="project" value="UniProtKB-KW"/>
</dbReference>
<dbReference type="NCBIfam" id="NF000642">
    <property type="entry name" value="PRK00024.1"/>
    <property type="match status" value="1"/>
</dbReference>
<dbReference type="PANTHER" id="PTHR30471">
    <property type="entry name" value="DNA REPAIR PROTEIN RADC"/>
    <property type="match status" value="1"/>
</dbReference>
<dbReference type="PANTHER" id="PTHR30471:SF3">
    <property type="entry name" value="UPF0758 PROTEIN YEES-RELATED"/>
    <property type="match status" value="1"/>
</dbReference>
<evidence type="ECO:0000256" key="1">
    <source>
        <dbReference type="ARBA" id="ARBA00022670"/>
    </source>
</evidence>
<dbReference type="InterPro" id="IPR001405">
    <property type="entry name" value="UPF0758"/>
</dbReference>
<dbReference type="EMBL" id="SMFV01000002">
    <property type="protein sequence ID" value="TCK05254.1"/>
    <property type="molecule type" value="Genomic_DNA"/>
</dbReference>